<protein>
    <recommendedName>
        <fullName evidence="2">Zinc-finger domain-containing protein</fullName>
    </recommendedName>
</protein>
<sequence length="146" mass="16311">MNMHDTHPDSEQFDRLRAGLLDDEPRLKASLEAHLGGCATCQKRYDLAGHLRPGELPVNTASEQLDHLRRQALEATPAKHQRLLPIAMAAALALVAVVLVKPSLQENQPDTLMAQTSMEATPVLYEDLDFYLWMADYKDDDSASRM</sequence>
<reference evidence="1" key="1">
    <citation type="submission" date="2018-06" db="EMBL/GenBank/DDBJ databases">
        <authorList>
            <person name="Zhirakovskaya E."/>
        </authorList>
    </citation>
    <scope>NUCLEOTIDE SEQUENCE</scope>
</reference>
<name>A0A3B0YK36_9ZZZZ</name>
<evidence type="ECO:0000313" key="1">
    <source>
        <dbReference type="EMBL" id="VAW77080.1"/>
    </source>
</evidence>
<accession>A0A3B0YK36</accession>
<dbReference type="EMBL" id="UOFN01000073">
    <property type="protein sequence ID" value="VAW77080.1"/>
    <property type="molecule type" value="Genomic_DNA"/>
</dbReference>
<evidence type="ECO:0008006" key="2">
    <source>
        <dbReference type="Google" id="ProtNLM"/>
    </source>
</evidence>
<proteinExistence type="predicted"/>
<organism evidence="1">
    <name type="scientific">hydrothermal vent metagenome</name>
    <dbReference type="NCBI Taxonomy" id="652676"/>
    <lineage>
        <taxon>unclassified sequences</taxon>
        <taxon>metagenomes</taxon>
        <taxon>ecological metagenomes</taxon>
    </lineage>
</organism>
<dbReference type="AlphaFoldDB" id="A0A3B0YK36"/>
<gene>
    <name evidence="1" type="ORF">MNBD_GAMMA15-1067</name>
</gene>